<organism evidence="1 2">
    <name type="scientific">Reticulomyxa filosa</name>
    <dbReference type="NCBI Taxonomy" id="46433"/>
    <lineage>
        <taxon>Eukaryota</taxon>
        <taxon>Sar</taxon>
        <taxon>Rhizaria</taxon>
        <taxon>Retaria</taxon>
        <taxon>Foraminifera</taxon>
        <taxon>Monothalamids</taxon>
        <taxon>Reticulomyxidae</taxon>
        <taxon>Reticulomyxa</taxon>
    </lineage>
</organism>
<evidence type="ECO:0000313" key="2">
    <source>
        <dbReference type="Proteomes" id="UP000023152"/>
    </source>
</evidence>
<proteinExistence type="predicted"/>
<keyword evidence="2" id="KW-1185">Reference proteome</keyword>
<dbReference type="AlphaFoldDB" id="X6MU89"/>
<evidence type="ECO:0000313" key="1">
    <source>
        <dbReference type="EMBL" id="ETO17553.1"/>
    </source>
</evidence>
<comment type="caution">
    <text evidence="1">The sequence shown here is derived from an EMBL/GenBank/DDBJ whole genome shotgun (WGS) entry which is preliminary data.</text>
</comment>
<dbReference type="Proteomes" id="UP000023152">
    <property type="component" value="Unassembled WGS sequence"/>
</dbReference>
<reference evidence="1 2" key="1">
    <citation type="journal article" date="2013" name="Curr. Biol.">
        <title>The Genome of the Foraminiferan Reticulomyxa filosa.</title>
        <authorList>
            <person name="Glockner G."/>
            <person name="Hulsmann N."/>
            <person name="Schleicher M."/>
            <person name="Noegel A.A."/>
            <person name="Eichinger L."/>
            <person name="Gallinger C."/>
            <person name="Pawlowski J."/>
            <person name="Sierra R."/>
            <person name="Euteneuer U."/>
            <person name="Pillet L."/>
            <person name="Moustafa A."/>
            <person name="Platzer M."/>
            <person name="Groth M."/>
            <person name="Szafranski K."/>
            <person name="Schliwa M."/>
        </authorList>
    </citation>
    <scope>NUCLEOTIDE SEQUENCE [LARGE SCALE GENOMIC DNA]</scope>
</reference>
<evidence type="ECO:0008006" key="3">
    <source>
        <dbReference type="Google" id="ProtNLM"/>
    </source>
</evidence>
<sequence length="130" mass="15196">MDGLTKYFNEKGNDKDRIPNLRISYMVGGNIEVEWSPPEFPLKMFGHDLTNRSKFQSELEYNVCRHNLTKTNHLSKEETCKGEILCMSICENARYDLFVECTHPKFGIIARSDTIQFFTSKRKQLIIIIK</sequence>
<gene>
    <name evidence="1" type="ORF">RFI_19768</name>
</gene>
<accession>X6MU89</accession>
<protein>
    <recommendedName>
        <fullName evidence="3">Fibronectin type-III domain-containing protein</fullName>
    </recommendedName>
</protein>
<dbReference type="EMBL" id="ASPP01016401">
    <property type="protein sequence ID" value="ETO17553.1"/>
    <property type="molecule type" value="Genomic_DNA"/>
</dbReference>
<name>X6MU89_RETFI</name>